<feature type="region of interest" description="Disordered" evidence="2">
    <location>
        <begin position="1"/>
        <end position="44"/>
    </location>
</feature>
<dbReference type="InterPro" id="IPR002836">
    <property type="entry name" value="PDCD5-like"/>
</dbReference>
<dbReference type="PANTHER" id="PTHR10840">
    <property type="entry name" value="PROGRAMMED CELL DEATH PROTEIN 5"/>
    <property type="match status" value="1"/>
</dbReference>
<dbReference type="Gene3D" id="1.10.8.140">
    <property type="entry name" value="PDCD5-like"/>
    <property type="match status" value="1"/>
</dbReference>
<dbReference type="RefSeq" id="XP_013785023.1">
    <property type="nucleotide sequence ID" value="XM_013929569.2"/>
</dbReference>
<dbReference type="GeneID" id="106469114"/>
<protein>
    <submittedName>
        <fullName evidence="4">Programmed cell death protein 5-like</fullName>
    </submittedName>
</protein>
<dbReference type="Pfam" id="PF01984">
    <property type="entry name" value="dsDNA_bind"/>
    <property type="match status" value="1"/>
</dbReference>
<reference evidence="4" key="1">
    <citation type="submission" date="2025-08" db="UniProtKB">
        <authorList>
            <consortium name="RefSeq"/>
        </authorList>
    </citation>
    <scope>IDENTIFICATION</scope>
    <source>
        <tissue evidence="4">Muscle</tissue>
    </source>
</reference>
<dbReference type="PIRSF" id="PIRSF015730">
    <property type="entry name" value="TFAR19"/>
    <property type="match status" value="1"/>
</dbReference>
<keyword evidence="3" id="KW-1185">Reference proteome</keyword>
<feature type="compositionally biased region" description="Basic and acidic residues" evidence="2">
    <location>
        <begin position="28"/>
        <end position="44"/>
    </location>
</feature>
<dbReference type="Proteomes" id="UP000694941">
    <property type="component" value="Unplaced"/>
</dbReference>
<accession>A0ABM1BMI5</accession>
<dbReference type="InterPro" id="IPR036883">
    <property type="entry name" value="PDCD5-like_sf"/>
</dbReference>
<evidence type="ECO:0000313" key="3">
    <source>
        <dbReference type="Proteomes" id="UP000694941"/>
    </source>
</evidence>
<gene>
    <name evidence="4" type="primary">LOC106469114</name>
</gene>
<evidence type="ECO:0000313" key="4">
    <source>
        <dbReference type="RefSeq" id="XP_013785023.1"/>
    </source>
</evidence>
<dbReference type="PANTHER" id="PTHR10840:SF0">
    <property type="entry name" value="PROGRAMMED CELL DEATH PROTEIN 5"/>
    <property type="match status" value="1"/>
</dbReference>
<comment type="similarity">
    <text evidence="1">Belongs to the PDCD5 family.</text>
</comment>
<evidence type="ECO:0000256" key="2">
    <source>
        <dbReference type="SAM" id="MobiDB-lite"/>
    </source>
</evidence>
<sequence length="132" mass="15251">MEDEELKALRAQRMAELQEQYGVTQGGKNERNSNQEQEQKAKEEEMRNYVLSQVLSQEARARLSTLAAAKPEKSKMVENMLINMARTGQIQGKLDENEFKNLLEKVSEHTTKKTTVKFDRRRAALDDSDEDF</sequence>
<evidence type="ECO:0000256" key="1">
    <source>
        <dbReference type="ARBA" id="ARBA00010490"/>
    </source>
</evidence>
<dbReference type="SUPFAM" id="SSF46950">
    <property type="entry name" value="Double-stranded DNA-binding domain"/>
    <property type="match status" value="1"/>
</dbReference>
<organism evidence="3 4">
    <name type="scientific">Limulus polyphemus</name>
    <name type="common">Atlantic horseshoe crab</name>
    <dbReference type="NCBI Taxonomy" id="6850"/>
    <lineage>
        <taxon>Eukaryota</taxon>
        <taxon>Metazoa</taxon>
        <taxon>Ecdysozoa</taxon>
        <taxon>Arthropoda</taxon>
        <taxon>Chelicerata</taxon>
        <taxon>Merostomata</taxon>
        <taxon>Xiphosura</taxon>
        <taxon>Limulidae</taxon>
        <taxon>Limulus</taxon>
    </lineage>
</organism>
<name>A0ABM1BMI5_LIMPO</name>
<proteinExistence type="inferred from homology"/>